<dbReference type="RefSeq" id="WP_128630331.1">
    <property type="nucleotide sequence ID" value="NZ_RRCN01000001.1"/>
</dbReference>
<dbReference type="Pfam" id="PF24704">
    <property type="entry name" value="DUF7667"/>
    <property type="match status" value="1"/>
</dbReference>
<evidence type="ECO:0000313" key="1">
    <source>
        <dbReference type="EMBL" id="RRJ62444.1"/>
    </source>
</evidence>
<dbReference type="OrthoDB" id="2969567at2"/>
<evidence type="ECO:0000313" key="2">
    <source>
        <dbReference type="Proteomes" id="UP000267017"/>
    </source>
</evidence>
<dbReference type="Proteomes" id="UP000267017">
    <property type="component" value="Unassembled WGS sequence"/>
</dbReference>
<keyword evidence="2" id="KW-1185">Reference proteome</keyword>
<gene>
    <name evidence="1" type="ORF">EHV15_05370</name>
</gene>
<proteinExistence type="predicted"/>
<dbReference type="AlphaFoldDB" id="A0A3P3TXC1"/>
<sequence length="85" mass="10065">MIGIHPIHRKMALITWMSMNQDGKIKLDEVAIQMLKPLLKQNLMMIQRLDELKSLSYIAYMAKENEWHHDICARIEALEKDLFEV</sequence>
<organism evidence="1 2">
    <name type="scientific">Paenibacillus oralis</name>
    <dbReference type="NCBI Taxonomy" id="2490856"/>
    <lineage>
        <taxon>Bacteria</taxon>
        <taxon>Bacillati</taxon>
        <taxon>Bacillota</taxon>
        <taxon>Bacilli</taxon>
        <taxon>Bacillales</taxon>
        <taxon>Paenibacillaceae</taxon>
        <taxon>Paenibacillus</taxon>
    </lineage>
</organism>
<comment type="caution">
    <text evidence="1">The sequence shown here is derived from an EMBL/GenBank/DDBJ whole genome shotgun (WGS) entry which is preliminary data.</text>
</comment>
<dbReference type="InterPro" id="IPR056084">
    <property type="entry name" value="DUF7667"/>
</dbReference>
<accession>A0A3P3TXC1</accession>
<name>A0A3P3TXC1_9BACL</name>
<reference evidence="1 2" key="1">
    <citation type="submission" date="2018-11" db="EMBL/GenBank/DDBJ databases">
        <title>Genome sequencing of Paenibacillus sp. KCOM 3021 (= ChDC PVNT-B20).</title>
        <authorList>
            <person name="Kook J.-K."/>
            <person name="Park S.-N."/>
            <person name="Lim Y.K."/>
        </authorList>
    </citation>
    <scope>NUCLEOTIDE SEQUENCE [LARGE SCALE GENOMIC DNA]</scope>
    <source>
        <strain evidence="1 2">KCOM 3021</strain>
    </source>
</reference>
<dbReference type="EMBL" id="RRCN01000001">
    <property type="protein sequence ID" value="RRJ62444.1"/>
    <property type="molecule type" value="Genomic_DNA"/>
</dbReference>
<protein>
    <submittedName>
        <fullName evidence="1">Uncharacterized protein</fullName>
    </submittedName>
</protein>